<protein>
    <submittedName>
        <fullName evidence="1">Uncharacterized protein</fullName>
    </submittedName>
</protein>
<proteinExistence type="predicted"/>
<organism evidence="1 2">
    <name type="scientific">Heterostelium pallidum (strain ATCC 26659 / Pp 5 / PN500)</name>
    <name type="common">Cellular slime mold</name>
    <name type="synonym">Polysphondylium pallidum</name>
    <dbReference type="NCBI Taxonomy" id="670386"/>
    <lineage>
        <taxon>Eukaryota</taxon>
        <taxon>Amoebozoa</taxon>
        <taxon>Evosea</taxon>
        <taxon>Eumycetozoa</taxon>
        <taxon>Dictyostelia</taxon>
        <taxon>Acytosteliales</taxon>
        <taxon>Acytosteliaceae</taxon>
        <taxon>Heterostelium</taxon>
    </lineage>
</organism>
<dbReference type="PANTHER" id="PTHR39532">
    <property type="entry name" value="F-BOX DOMAIN-CONTAINING PROTEIN-RELATED"/>
    <property type="match status" value="1"/>
</dbReference>
<evidence type="ECO:0000313" key="1">
    <source>
        <dbReference type="EMBL" id="EFA84238.1"/>
    </source>
</evidence>
<evidence type="ECO:0000313" key="2">
    <source>
        <dbReference type="Proteomes" id="UP000001396"/>
    </source>
</evidence>
<accession>D3B4J0</accession>
<dbReference type="EMBL" id="ADBJ01000010">
    <property type="protein sequence ID" value="EFA84238.1"/>
    <property type="molecule type" value="Genomic_DNA"/>
</dbReference>
<name>D3B4J0_HETP5</name>
<dbReference type="GeneID" id="31358837"/>
<dbReference type="RefSeq" id="XP_020436354.1">
    <property type="nucleotide sequence ID" value="XM_020574282.1"/>
</dbReference>
<comment type="caution">
    <text evidence="1">The sequence shown here is derived from an EMBL/GenBank/DDBJ whole genome shotgun (WGS) entry which is preliminary data.</text>
</comment>
<gene>
    <name evidence="1" type="ORF">PPL_03315</name>
</gene>
<keyword evidence="2" id="KW-1185">Reference proteome</keyword>
<reference evidence="1 2" key="1">
    <citation type="journal article" date="2011" name="Genome Res.">
        <title>Phylogeny-wide analysis of social amoeba genomes highlights ancient origins for complex intercellular communication.</title>
        <authorList>
            <person name="Heidel A.J."/>
            <person name="Lawal H.M."/>
            <person name="Felder M."/>
            <person name="Schilde C."/>
            <person name="Helps N.R."/>
            <person name="Tunggal B."/>
            <person name="Rivero F."/>
            <person name="John U."/>
            <person name="Schleicher M."/>
            <person name="Eichinger L."/>
            <person name="Platzer M."/>
            <person name="Noegel A.A."/>
            <person name="Schaap P."/>
            <person name="Gloeckner G."/>
        </authorList>
    </citation>
    <scope>NUCLEOTIDE SEQUENCE [LARGE SCALE GENOMIC DNA]</scope>
    <source>
        <strain evidence="2">ATCC 26659 / Pp 5 / PN500</strain>
    </source>
</reference>
<sequence>MFGYVNVDNEYSLIKSPPLFFDYESIKFIRYDDSAEQITQFFSRVELFHIKSDEYDVKINVFSRKYINVSNDDSYEDFYRYMITSDLYFTYLPPMPNLKNIFLHEYYGYERNYSSFLLSIFENTPNVDGHGIESLYRYSINKDWNSTPDYSNLDFLQPLLSLHSKTLKSVTLEYYHFYREDGPEFLFISLFVYDSSKFIVLNYCYNGYDGYNRRVLRYECWCKVVAAALADSAEKGYLAVVKFLVESKHVKNGQ</sequence>
<dbReference type="InParanoid" id="D3B4J0"/>
<dbReference type="AlphaFoldDB" id="D3B4J0"/>
<dbReference type="Proteomes" id="UP000001396">
    <property type="component" value="Unassembled WGS sequence"/>
</dbReference>